<feature type="transmembrane region" description="Helical" evidence="1">
    <location>
        <begin position="90"/>
        <end position="113"/>
    </location>
</feature>
<feature type="transmembrane region" description="Helical" evidence="1">
    <location>
        <begin position="49"/>
        <end position="70"/>
    </location>
</feature>
<evidence type="ECO:0000313" key="2">
    <source>
        <dbReference type="EMBL" id="KAK5981021.1"/>
    </source>
</evidence>
<keyword evidence="1" id="KW-0472">Membrane</keyword>
<dbReference type="AlphaFoldDB" id="A0AAN8FJ83"/>
<gene>
    <name evidence="2" type="ORF">GCK32_017642</name>
</gene>
<dbReference type="PANTHER" id="PTHR22943">
    <property type="entry name" value="7-TRANSMEMBRANE DOMAIN RECEPTOR C.ELEGANS"/>
    <property type="match status" value="1"/>
</dbReference>
<dbReference type="InterPro" id="IPR019428">
    <property type="entry name" value="7TM_GPCR_serpentine_rcpt_Str"/>
</dbReference>
<evidence type="ECO:0000313" key="3">
    <source>
        <dbReference type="Proteomes" id="UP001331761"/>
    </source>
</evidence>
<protein>
    <submittedName>
        <fullName evidence="2">7TM chemoreceptor</fullName>
    </submittedName>
</protein>
<dbReference type="GO" id="GO:0042048">
    <property type="term" value="P:olfactory behavior"/>
    <property type="evidence" value="ECO:0007669"/>
    <property type="project" value="TreeGrafter"/>
</dbReference>
<feature type="non-terminal residue" evidence="2">
    <location>
        <position position="279"/>
    </location>
</feature>
<keyword evidence="1" id="KW-1133">Transmembrane helix</keyword>
<organism evidence="2 3">
    <name type="scientific">Trichostrongylus colubriformis</name>
    <name type="common">Black scour worm</name>
    <dbReference type="NCBI Taxonomy" id="6319"/>
    <lineage>
        <taxon>Eukaryota</taxon>
        <taxon>Metazoa</taxon>
        <taxon>Ecdysozoa</taxon>
        <taxon>Nematoda</taxon>
        <taxon>Chromadorea</taxon>
        <taxon>Rhabditida</taxon>
        <taxon>Rhabditina</taxon>
        <taxon>Rhabditomorpha</taxon>
        <taxon>Strongyloidea</taxon>
        <taxon>Trichostrongylidae</taxon>
        <taxon>Trichostrongylus</taxon>
    </lineage>
</organism>
<accession>A0AAN8FJ83</accession>
<keyword evidence="1" id="KW-0812">Transmembrane</keyword>
<feature type="transmembrane region" description="Helical" evidence="1">
    <location>
        <begin position="133"/>
        <end position="158"/>
    </location>
</feature>
<reference evidence="2 3" key="1">
    <citation type="submission" date="2019-10" db="EMBL/GenBank/DDBJ databases">
        <title>Assembly and Annotation for the nematode Trichostrongylus colubriformis.</title>
        <authorList>
            <person name="Martin J."/>
        </authorList>
    </citation>
    <scope>NUCLEOTIDE SEQUENCE [LARGE SCALE GENOMIC DNA]</scope>
    <source>
        <strain evidence="2">G859</strain>
        <tissue evidence="2">Whole worm</tissue>
    </source>
</reference>
<dbReference type="Gene3D" id="1.20.1070.10">
    <property type="entry name" value="Rhodopsin 7-helix transmembrane proteins"/>
    <property type="match status" value="1"/>
</dbReference>
<sequence length="279" mass="31451">MVDVQEFVTIASTVILTVGVTMNIIFIYMIRKGTRSAVGQVYKNIMTSFAACNIAFASAQFIAKPGIFIYGTSLMTFSHGIFQREKPWGFIALCVFIGMYGTTTALLTLHFVYRYIALCRQNLLHIFHEKGPVCAVIIAIVLWGTVYALITFFCFAPTEEYYKYAYAAVYAKFGDDVHHFSFFTIFTHEVKGNVTTIYWSSTLGLSLIYLMMLITFALMSICGIKMYRTLAKSTMSQKSRKLQTQLLKALIVQAAVPFFTSYLSRVIMYSSVVMGIPPL</sequence>
<dbReference type="GO" id="GO:0005886">
    <property type="term" value="C:plasma membrane"/>
    <property type="evidence" value="ECO:0007669"/>
    <property type="project" value="TreeGrafter"/>
</dbReference>
<name>A0AAN8FJ83_TRICO</name>
<dbReference type="PANTHER" id="PTHR22943:SF77">
    <property type="entry name" value="SEVEN TM RECEPTOR"/>
    <property type="match status" value="1"/>
</dbReference>
<dbReference type="Proteomes" id="UP001331761">
    <property type="component" value="Unassembled WGS sequence"/>
</dbReference>
<dbReference type="SUPFAM" id="SSF81321">
    <property type="entry name" value="Family A G protein-coupled receptor-like"/>
    <property type="match status" value="1"/>
</dbReference>
<feature type="transmembrane region" description="Helical" evidence="1">
    <location>
        <begin position="197"/>
        <end position="224"/>
    </location>
</feature>
<dbReference type="EMBL" id="WIXE01006740">
    <property type="protein sequence ID" value="KAK5981021.1"/>
    <property type="molecule type" value="Genomic_DNA"/>
</dbReference>
<keyword evidence="3" id="KW-1185">Reference proteome</keyword>
<comment type="caution">
    <text evidence="2">The sequence shown here is derived from an EMBL/GenBank/DDBJ whole genome shotgun (WGS) entry which is preliminary data.</text>
</comment>
<feature type="transmembrane region" description="Helical" evidence="1">
    <location>
        <begin position="245"/>
        <end position="264"/>
    </location>
</feature>
<dbReference type="GO" id="GO:0038022">
    <property type="term" value="F:G protein-coupled olfactory receptor activity"/>
    <property type="evidence" value="ECO:0007669"/>
    <property type="project" value="TreeGrafter"/>
</dbReference>
<evidence type="ECO:0000256" key="1">
    <source>
        <dbReference type="SAM" id="Phobius"/>
    </source>
</evidence>
<proteinExistence type="predicted"/>
<feature type="transmembrane region" description="Helical" evidence="1">
    <location>
        <begin position="6"/>
        <end position="28"/>
    </location>
</feature>
<dbReference type="Pfam" id="PF10326">
    <property type="entry name" value="7TM_GPCR_Str"/>
    <property type="match status" value="1"/>
</dbReference>